<name>A0A445CDP8_ARAHY</name>
<organism evidence="2 3">
    <name type="scientific">Arachis hypogaea</name>
    <name type="common">Peanut</name>
    <dbReference type="NCBI Taxonomy" id="3818"/>
    <lineage>
        <taxon>Eukaryota</taxon>
        <taxon>Viridiplantae</taxon>
        <taxon>Streptophyta</taxon>
        <taxon>Embryophyta</taxon>
        <taxon>Tracheophyta</taxon>
        <taxon>Spermatophyta</taxon>
        <taxon>Magnoliopsida</taxon>
        <taxon>eudicotyledons</taxon>
        <taxon>Gunneridae</taxon>
        <taxon>Pentapetalae</taxon>
        <taxon>rosids</taxon>
        <taxon>fabids</taxon>
        <taxon>Fabales</taxon>
        <taxon>Fabaceae</taxon>
        <taxon>Papilionoideae</taxon>
        <taxon>50 kb inversion clade</taxon>
        <taxon>dalbergioids sensu lato</taxon>
        <taxon>Dalbergieae</taxon>
        <taxon>Pterocarpus clade</taxon>
        <taxon>Arachis</taxon>
    </lineage>
</organism>
<gene>
    <name evidence="2" type="ORF">Ahy_A07g035364</name>
</gene>
<dbReference type="PANTHER" id="PTHR36342">
    <property type="entry name" value="PTB DOMAIN ENGULFMENT ADAPTER"/>
    <property type="match status" value="1"/>
</dbReference>
<dbReference type="EMBL" id="SDMP01000007">
    <property type="protein sequence ID" value="RYR49074.1"/>
    <property type="molecule type" value="Genomic_DNA"/>
</dbReference>
<keyword evidence="3" id="KW-1185">Reference proteome</keyword>
<dbReference type="STRING" id="3818.A0A445CDP8"/>
<accession>A0A445CDP8</accession>
<feature type="region of interest" description="Disordered" evidence="1">
    <location>
        <begin position="16"/>
        <end position="43"/>
    </location>
</feature>
<dbReference type="AlphaFoldDB" id="A0A445CDP8"/>
<evidence type="ECO:0000313" key="2">
    <source>
        <dbReference type="EMBL" id="RYR49074.1"/>
    </source>
</evidence>
<reference evidence="2 3" key="1">
    <citation type="submission" date="2019-01" db="EMBL/GenBank/DDBJ databases">
        <title>Sequencing of cultivated peanut Arachis hypogaea provides insights into genome evolution and oil improvement.</title>
        <authorList>
            <person name="Chen X."/>
        </authorList>
    </citation>
    <scope>NUCLEOTIDE SEQUENCE [LARGE SCALE GENOMIC DNA]</scope>
    <source>
        <strain evidence="3">cv. Fuhuasheng</strain>
        <tissue evidence="2">Leaves</tissue>
    </source>
</reference>
<proteinExistence type="predicted"/>
<sequence>MNSSFRKIAAVVEENGNHGGRGNKNLSLSGGVNGGYQKGKKKEMPVKNLMAESRCRKKLNDRLYMPRSVVPKISMISNCIQRIILVLVDRTSKITDPCSFQPLVYDFQPKDPEDPYDALAVLSGRSVSGAVLVRKLKKLPRSKCRLVGYSKEDAEKVATEFNKTWETSLRVGVNDCHHYTNANTTYLSRIHKSLVVSDFGSEESEVVVVEVEEEEEELFPGRDADSVPDSVPIEIVTKSDILDRDKNSDEDDEVGVGLVKNKKVQDSNKITRDDDERFFYVHAGHTITQLDSTNNKNLIVEEKDHNNKYDEAIFGDSYT</sequence>
<comment type="caution">
    <text evidence="2">The sequence shown here is derived from an EMBL/GenBank/DDBJ whole genome shotgun (WGS) entry which is preliminary data.</text>
</comment>
<evidence type="ECO:0000256" key="1">
    <source>
        <dbReference type="SAM" id="MobiDB-lite"/>
    </source>
</evidence>
<evidence type="ECO:0000313" key="3">
    <source>
        <dbReference type="Proteomes" id="UP000289738"/>
    </source>
</evidence>
<protein>
    <submittedName>
        <fullName evidence="2">Uncharacterized protein</fullName>
    </submittedName>
</protein>
<dbReference type="Proteomes" id="UP000289738">
    <property type="component" value="Chromosome A07"/>
</dbReference>
<dbReference type="PANTHER" id="PTHR36342:SF1">
    <property type="entry name" value="PTB DOMAIN ENGULFMENT ADAPTER"/>
    <property type="match status" value="1"/>
</dbReference>